<feature type="compositionally biased region" description="Polar residues" evidence="1">
    <location>
        <begin position="1"/>
        <end position="13"/>
    </location>
</feature>
<name>A0A0E9PF92_ANGAN</name>
<feature type="region of interest" description="Disordered" evidence="1">
    <location>
        <begin position="1"/>
        <end position="31"/>
    </location>
</feature>
<dbReference type="AlphaFoldDB" id="A0A0E9PF92"/>
<accession>A0A0E9PF92</accession>
<reference evidence="2" key="1">
    <citation type="submission" date="2014-11" db="EMBL/GenBank/DDBJ databases">
        <authorList>
            <person name="Amaro Gonzalez C."/>
        </authorList>
    </citation>
    <scope>NUCLEOTIDE SEQUENCE</scope>
</reference>
<protein>
    <submittedName>
        <fullName evidence="2">Uncharacterized protein</fullName>
    </submittedName>
</protein>
<evidence type="ECO:0000256" key="1">
    <source>
        <dbReference type="SAM" id="MobiDB-lite"/>
    </source>
</evidence>
<sequence>MYSRSKSNQQANNKLKHRSKRGTLVIMRKNS</sequence>
<dbReference type="EMBL" id="GBXM01106054">
    <property type="protein sequence ID" value="JAH02523.1"/>
    <property type="molecule type" value="Transcribed_RNA"/>
</dbReference>
<reference evidence="2" key="2">
    <citation type="journal article" date="2015" name="Fish Shellfish Immunol.">
        <title>Early steps in the European eel (Anguilla anguilla)-Vibrio vulnificus interaction in the gills: Role of the RtxA13 toxin.</title>
        <authorList>
            <person name="Callol A."/>
            <person name="Pajuelo D."/>
            <person name="Ebbesson L."/>
            <person name="Teles M."/>
            <person name="MacKenzie S."/>
            <person name="Amaro C."/>
        </authorList>
    </citation>
    <scope>NUCLEOTIDE SEQUENCE</scope>
</reference>
<evidence type="ECO:0000313" key="2">
    <source>
        <dbReference type="EMBL" id="JAH02523.1"/>
    </source>
</evidence>
<proteinExistence type="predicted"/>
<organism evidence="2">
    <name type="scientific">Anguilla anguilla</name>
    <name type="common">European freshwater eel</name>
    <name type="synonym">Muraena anguilla</name>
    <dbReference type="NCBI Taxonomy" id="7936"/>
    <lineage>
        <taxon>Eukaryota</taxon>
        <taxon>Metazoa</taxon>
        <taxon>Chordata</taxon>
        <taxon>Craniata</taxon>
        <taxon>Vertebrata</taxon>
        <taxon>Euteleostomi</taxon>
        <taxon>Actinopterygii</taxon>
        <taxon>Neopterygii</taxon>
        <taxon>Teleostei</taxon>
        <taxon>Anguilliformes</taxon>
        <taxon>Anguillidae</taxon>
        <taxon>Anguilla</taxon>
    </lineage>
</organism>